<comment type="similarity">
    <text evidence="2">Belongs to the polysaccharide synthase family.</text>
</comment>
<gene>
    <name evidence="8" type="ORF">SAMN05444145_103150</name>
</gene>
<sequence>MTQNDDKQPRSVGRELASGVFYTSVAKYAGVVVTILVTAVLSRLFTPEEFGVVNIATVIIAFFAIFSDLGIGPAVIQHRDLSRRDLSSIFSLTIWSAAVIALLFFAASGLIASFYDGSAELRDICRILSLNLLFATANIVPNSLVMKDKRFRFAAVRSLAVQIVGGAAGIIAAYAGAGIYALTINPVFSSVMLFAINYREYPVRLRMKPAREALSKVFSFSAYQFSFQLLNFFSRNLDKLLMGRYMSLSDLGYYDKSYRLMMMPLQNIAFVISPVMHPVFAQMQHDIKKLGEAYLKVIRLLAFIGLPLSAVLWFTAEELVLIIFGDQWMPSVPAFRILALSVGIQIVMSTSGSIFQAANATRMLFICGLFSATLNVAAISTGIFAFGTLEAVAWAICISFAVNFVQCYHALFCLTLRMKWGPFWRSLLQPLLLTAILSPALAGIAWLLPETTPHLPSLAAKCAVALVIWLGYIQLSGAYNLKELAARLRPGK</sequence>
<dbReference type="CDD" id="cd13127">
    <property type="entry name" value="MATE_tuaB_like"/>
    <property type="match status" value="1"/>
</dbReference>
<feature type="transmembrane region" description="Helical" evidence="7">
    <location>
        <begin position="293"/>
        <end position="314"/>
    </location>
</feature>
<dbReference type="Pfam" id="PF13440">
    <property type="entry name" value="Polysacc_synt_3"/>
    <property type="match status" value="1"/>
</dbReference>
<keyword evidence="9" id="KW-1185">Reference proteome</keyword>
<reference evidence="8 9" key="1">
    <citation type="submission" date="2016-10" db="EMBL/GenBank/DDBJ databases">
        <authorList>
            <person name="de Groot N.N."/>
        </authorList>
    </citation>
    <scope>NUCLEOTIDE SEQUENCE [LARGE SCALE GENOMIC DNA]</scope>
    <source>
        <strain evidence="8 9">DSM 25383</strain>
    </source>
</reference>
<feature type="transmembrane region" description="Helical" evidence="7">
    <location>
        <begin position="334"/>
        <end position="355"/>
    </location>
</feature>
<dbReference type="Proteomes" id="UP000183253">
    <property type="component" value="Unassembled WGS sequence"/>
</dbReference>
<feature type="transmembrane region" description="Helical" evidence="7">
    <location>
        <begin position="427"/>
        <end position="448"/>
    </location>
</feature>
<evidence type="ECO:0000313" key="8">
    <source>
        <dbReference type="EMBL" id="SEA40383.1"/>
    </source>
</evidence>
<keyword evidence="3" id="KW-1003">Cell membrane</keyword>
<dbReference type="STRING" id="1033731.SAMN05444145_103150"/>
<keyword evidence="6 7" id="KW-0472">Membrane</keyword>
<dbReference type="RefSeq" id="WP_010261529.1">
    <property type="nucleotide sequence ID" value="NZ_CAEG01000010.1"/>
</dbReference>
<evidence type="ECO:0000256" key="2">
    <source>
        <dbReference type="ARBA" id="ARBA00007430"/>
    </source>
</evidence>
<dbReference type="EMBL" id="FNRI01000003">
    <property type="protein sequence ID" value="SEA40383.1"/>
    <property type="molecule type" value="Genomic_DNA"/>
</dbReference>
<keyword evidence="4 7" id="KW-0812">Transmembrane</keyword>
<evidence type="ECO:0000256" key="3">
    <source>
        <dbReference type="ARBA" id="ARBA00022475"/>
    </source>
</evidence>
<feature type="transmembrane region" description="Helical" evidence="7">
    <location>
        <begin position="153"/>
        <end position="173"/>
    </location>
</feature>
<dbReference type="PANTHER" id="PTHR30250">
    <property type="entry name" value="PST FAMILY PREDICTED COLANIC ACID TRANSPORTER"/>
    <property type="match status" value="1"/>
</dbReference>
<dbReference type="PANTHER" id="PTHR30250:SF10">
    <property type="entry name" value="LIPOPOLYSACCHARIDE BIOSYNTHESIS PROTEIN WZXC"/>
    <property type="match status" value="1"/>
</dbReference>
<protein>
    <submittedName>
        <fullName evidence="8">Polysaccharide transporter, PST family</fullName>
    </submittedName>
</protein>
<feature type="transmembrane region" description="Helical" evidence="7">
    <location>
        <begin position="51"/>
        <end position="71"/>
    </location>
</feature>
<organism evidence="8 9">
    <name type="scientific">Alistipes timonensis JC136</name>
    <dbReference type="NCBI Taxonomy" id="1033731"/>
    <lineage>
        <taxon>Bacteria</taxon>
        <taxon>Pseudomonadati</taxon>
        <taxon>Bacteroidota</taxon>
        <taxon>Bacteroidia</taxon>
        <taxon>Bacteroidales</taxon>
        <taxon>Rikenellaceae</taxon>
        <taxon>Alistipes</taxon>
    </lineage>
</organism>
<feature type="transmembrane region" description="Helical" evidence="7">
    <location>
        <begin position="364"/>
        <end position="386"/>
    </location>
</feature>
<evidence type="ECO:0000256" key="5">
    <source>
        <dbReference type="ARBA" id="ARBA00022989"/>
    </source>
</evidence>
<feature type="transmembrane region" description="Helical" evidence="7">
    <location>
        <begin position="92"/>
        <end position="115"/>
    </location>
</feature>
<feature type="transmembrane region" description="Helical" evidence="7">
    <location>
        <begin position="179"/>
        <end position="196"/>
    </location>
</feature>
<keyword evidence="5 7" id="KW-1133">Transmembrane helix</keyword>
<evidence type="ECO:0000256" key="7">
    <source>
        <dbReference type="SAM" id="Phobius"/>
    </source>
</evidence>
<evidence type="ECO:0000256" key="4">
    <source>
        <dbReference type="ARBA" id="ARBA00022692"/>
    </source>
</evidence>
<dbReference type="InterPro" id="IPR050833">
    <property type="entry name" value="Poly_Biosynth_Transport"/>
</dbReference>
<feature type="transmembrane region" description="Helical" evidence="7">
    <location>
        <begin position="392"/>
        <end position="415"/>
    </location>
</feature>
<evidence type="ECO:0000313" key="9">
    <source>
        <dbReference type="Proteomes" id="UP000183253"/>
    </source>
</evidence>
<comment type="subcellular location">
    <subcellularLocation>
        <location evidence="1">Cell membrane</location>
        <topology evidence="1">Multi-pass membrane protein</topology>
    </subcellularLocation>
</comment>
<dbReference type="OrthoDB" id="9770347at2"/>
<dbReference type="GO" id="GO:0005886">
    <property type="term" value="C:plasma membrane"/>
    <property type="evidence" value="ECO:0007669"/>
    <property type="project" value="UniProtKB-SubCell"/>
</dbReference>
<accession>A0A1H4AWU6</accession>
<proteinExistence type="inferred from homology"/>
<name>A0A1H4AWU6_9BACT</name>
<evidence type="ECO:0000256" key="1">
    <source>
        <dbReference type="ARBA" id="ARBA00004651"/>
    </source>
</evidence>
<feature type="transmembrane region" description="Helical" evidence="7">
    <location>
        <begin position="20"/>
        <end position="45"/>
    </location>
</feature>
<evidence type="ECO:0000256" key="6">
    <source>
        <dbReference type="ARBA" id="ARBA00023136"/>
    </source>
</evidence>
<feature type="transmembrane region" description="Helical" evidence="7">
    <location>
        <begin position="127"/>
        <end position="146"/>
    </location>
</feature>
<dbReference type="AlphaFoldDB" id="A0A1H4AWU6"/>